<keyword evidence="9 17" id="KW-0028">Amino-acid biosynthesis</keyword>
<feature type="domain" description="3-dehydroquinate synthase C-terminal" evidence="19">
    <location>
        <begin position="188"/>
        <end position="334"/>
    </location>
</feature>
<evidence type="ECO:0000256" key="6">
    <source>
        <dbReference type="ARBA" id="ARBA00013031"/>
    </source>
</evidence>
<dbReference type="EC" id="4.2.3.4" evidence="6 17"/>
<feature type="binding site" evidence="17">
    <location>
        <begin position="136"/>
        <end position="137"/>
    </location>
    <ligand>
        <name>NAD(+)</name>
        <dbReference type="ChEBI" id="CHEBI:57540"/>
    </ligand>
</feature>
<feature type="binding site" evidence="17">
    <location>
        <position position="273"/>
    </location>
    <ligand>
        <name>Zn(2+)</name>
        <dbReference type="ChEBI" id="CHEBI:29105"/>
    </ligand>
</feature>
<dbReference type="PIRSF" id="PIRSF001455">
    <property type="entry name" value="DHQ_synth"/>
    <property type="match status" value="1"/>
</dbReference>
<sequence length="371" mass="40181">MKSILSVALPQQAYNVVIAPQVRTQVGAWLSDRQQPLLKPGQKVLLVSNPVIFKHYGEQAIASLTQAGFQVSHCILPAGERYKTLKSVQKLYDAALANRLERGSAMVALGGGVIGDMTGFAAATWLRGIAVVQMPTSLLAMVDASIGGKTGVNHPQGKNLIGAFHQPRLVLIDPQVLKTLPAREFRAGMAEVIKYGVIWDVDLFEQLEAAERLDQLRHISADLLQSILTRSCQAKAEVVAEDEKEGGLRAILNYGHTLGHAVESLTGYRSVNHGEAVAIGMVAAGQIAAEMGWWTEAECDRQLALIQKTGLPTHIPAELSINDILETLKTDKKVKDGQVRFVLPTRIGEAKVTNQVEASVIRQVSEQLQAP</sequence>
<comment type="subcellular location">
    <subcellularLocation>
        <location evidence="3 17">Cytoplasm</location>
    </subcellularLocation>
</comment>
<evidence type="ECO:0000256" key="17">
    <source>
        <dbReference type="HAMAP-Rule" id="MF_00110"/>
    </source>
</evidence>
<dbReference type="Gene3D" id="1.20.1090.10">
    <property type="entry name" value="Dehydroquinate synthase-like - alpha domain"/>
    <property type="match status" value="1"/>
</dbReference>
<feature type="binding site" evidence="17">
    <location>
        <position position="149"/>
    </location>
    <ligand>
        <name>NAD(+)</name>
        <dbReference type="ChEBI" id="CHEBI:57540"/>
    </ligand>
</feature>
<dbReference type="InterPro" id="IPR056179">
    <property type="entry name" value="DHQS_C"/>
</dbReference>
<comment type="caution">
    <text evidence="17">Lacks conserved residue(s) required for the propagation of feature annotation.</text>
</comment>
<dbReference type="PANTHER" id="PTHR43622:SF7">
    <property type="entry name" value="3-DEHYDROQUINATE SYNTHASE, CHLOROPLASTIC"/>
    <property type="match status" value="1"/>
</dbReference>
<comment type="pathway">
    <text evidence="4 17">Metabolic intermediate biosynthesis; chorismate biosynthesis; chorismate from D-erythrose 4-phosphate and phosphoenolpyruvate: step 2/7.</text>
</comment>
<evidence type="ECO:0000256" key="7">
    <source>
        <dbReference type="ARBA" id="ARBA00017684"/>
    </source>
</evidence>
<keyword evidence="16 17" id="KW-0170">Cobalt</keyword>
<evidence type="ECO:0000259" key="18">
    <source>
        <dbReference type="Pfam" id="PF01761"/>
    </source>
</evidence>
<evidence type="ECO:0000256" key="13">
    <source>
        <dbReference type="ARBA" id="ARBA00023027"/>
    </source>
</evidence>
<evidence type="ECO:0000256" key="4">
    <source>
        <dbReference type="ARBA" id="ARBA00004661"/>
    </source>
</evidence>
<proteinExistence type="inferred from homology"/>
<evidence type="ECO:0000256" key="1">
    <source>
        <dbReference type="ARBA" id="ARBA00001393"/>
    </source>
</evidence>
<reference evidence="20 21" key="1">
    <citation type="submission" date="2024-10" db="EMBL/GenBank/DDBJ databases">
        <authorList>
            <person name="Ratan Roy A."/>
            <person name="Morales Sandoval P.H."/>
            <person name="De Los Santos Villalobos S."/>
            <person name="Chakraborty S."/>
            <person name="Mukherjee J."/>
        </authorList>
    </citation>
    <scope>NUCLEOTIDE SEQUENCE [LARGE SCALE GENOMIC DNA]</scope>
    <source>
        <strain evidence="20 21">S1</strain>
    </source>
</reference>
<dbReference type="Pfam" id="PF24621">
    <property type="entry name" value="DHQS_C"/>
    <property type="match status" value="1"/>
</dbReference>
<keyword evidence="15 17" id="KW-0456">Lyase</keyword>
<keyword evidence="21" id="KW-1185">Reference proteome</keyword>
<feature type="binding site" evidence="17">
    <location>
        <position position="191"/>
    </location>
    <ligand>
        <name>Zn(2+)</name>
        <dbReference type="ChEBI" id="CHEBI:29105"/>
    </ligand>
</feature>
<evidence type="ECO:0000259" key="19">
    <source>
        <dbReference type="Pfam" id="PF24621"/>
    </source>
</evidence>
<evidence type="ECO:0000256" key="10">
    <source>
        <dbReference type="ARBA" id="ARBA00022723"/>
    </source>
</evidence>
<evidence type="ECO:0000256" key="2">
    <source>
        <dbReference type="ARBA" id="ARBA00001911"/>
    </source>
</evidence>
<keyword evidence="12 17" id="KW-0862">Zinc</keyword>
<accession>A0ABW6IAT1</accession>
<keyword evidence="10 17" id="KW-0479">Metal-binding</keyword>
<dbReference type="GO" id="GO:0003856">
    <property type="term" value="F:3-dehydroquinate synthase activity"/>
    <property type="evidence" value="ECO:0007669"/>
    <property type="project" value="UniProtKB-EC"/>
</dbReference>
<dbReference type="InterPro" id="IPR030960">
    <property type="entry name" value="DHQS/DOIS_N"/>
</dbReference>
<dbReference type="InterPro" id="IPR016037">
    <property type="entry name" value="DHQ_synth_AroB"/>
</dbReference>
<protein>
    <recommendedName>
        <fullName evidence="7 17">3-dehydroquinate synthase</fullName>
        <shortName evidence="17">DHQS</shortName>
        <ecNumber evidence="6 17">4.2.3.4</ecNumber>
    </recommendedName>
</protein>
<evidence type="ECO:0000256" key="8">
    <source>
        <dbReference type="ARBA" id="ARBA00022490"/>
    </source>
</evidence>
<dbReference type="InterPro" id="IPR030963">
    <property type="entry name" value="DHQ_synth_fam"/>
</dbReference>
<dbReference type="PANTHER" id="PTHR43622">
    <property type="entry name" value="3-DEHYDROQUINATE SYNTHASE"/>
    <property type="match status" value="1"/>
</dbReference>
<dbReference type="HAMAP" id="MF_00110">
    <property type="entry name" value="DHQ_synthase"/>
    <property type="match status" value="1"/>
</dbReference>
<dbReference type="Gene3D" id="3.40.50.1970">
    <property type="match status" value="1"/>
</dbReference>
<organism evidence="20 21">
    <name type="scientific">Almyronema epifaneia S1</name>
    <dbReference type="NCBI Taxonomy" id="2991925"/>
    <lineage>
        <taxon>Bacteria</taxon>
        <taxon>Bacillati</taxon>
        <taxon>Cyanobacteriota</taxon>
        <taxon>Cyanophyceae</taxon>
        <taxon>Nodosilineales</taxon>
        <taxon>Nodosilineaceae</taxon>
        <taxon>Almyronema</taxon>
        <taxon>Almyronema epifaneia</taxon>
    </lineage>
</organism>
<comment type="cofactor">
    <cofactor evidence="17">
        <name>Co(2+)</name>
        <dbReference type="ChEBI" id="CHEBI:48828"/>
    </cofactor>
    <cofactor evidence="17">
        <name>Zn(2+)</name>
        <dbReference type="ChEBI" id="CHEBI:29105"/>
    </cofactor>
    <text evidence="17">Binds 1 divalent metal cation per subunit. Can use either Co(2+) or Zn(2+).</text>
</comment>
<dbReference type="NCBIfam" id="TIGR01357">
    <property type="entry name" value="aroB"/>
    <property type="match status" value="1"/>
</dbReference>
<name>A0ABW6IAT1_9CYAN</name>
<keyword evidence="11 17" id="KW-0547">Nucleotide-binding</keyword>
<comment type="cofactor">
    <cofactor evidence="2 17">
        <name>NAD(+)</name>
        <dbReference type="ChEBI" id="CHEBI:57540"/>
    </cofactor>
</comment>
<evidence type="ECO:0000256" key="16">
    <source>
        <dbReference type="ARBA" id="ARBA00023285"/>
    </source>
</evidence>
<evidence type="ECO:0000313" key="21">
    <source>
        <dbReference type="Proteomes" id="UP001600165"/>
    </source>
</evidence>
<dbReference type="CDD" id="cd08195">
    <property type="entry name" value="DHQS"/>
    <property type="match status" value="1"/>
</dbReference>
<comment type="caution">
    <text evidence="20">The sequence shown here is derived from an EMBL/GenBank/DDBJ whole genome shotgun (WGS) entry which is preliminary data.</text>
</comment>
<dbReference type="RefSeq" id="WP_377961460.1">
    <property type="nucleotide sequence ID" value="NZ_JBHZOL010000021.1"/>
</dbReference>
<evidence type="ECO:0000256" key="15">
    <source>
        <dbReference type="ARBA" id="ARBA00023239"/>
    </source>
</evidence>
<comment type="function">
    <text evidence="17">Catalyzes the conversion of 3-deoxy-D-arabino-heptulosonate 7-phosphate (DAHP) to dehydroquinate (DHQ).</text>
</comment>
<dbReference type="InterPro" id="IPR050071">
    <property type="entry name" value="Dehydroquinate_synthase"/>
</dbReference>
<gene>
    <name evidence="17 20" type="primary">aroB</name>
    <name evidence="20" type="ORF">ACFVKH_03075</name>
</gene>
<dbReference type="Proteomes" id="UP001600165">
    <property type="component" value="Unassembled WGS sequence"/>
</dbReference>
<keyword evidence="8 17" id="KW-0963">Cytoplasm</keyword>
<evidence type="ECO:0000256" key="9">
    <source>
        <dbReference type="ARBA" id="ARBA00022605"/>
    </source>
</evidence>
<dbReference type="EMBL" id="JBHZOL010000021">
    <property type="protein sequence ID" value="MFE4105244.1"/>
    <property type="molecule type" value="Genomic_DNA"/>
</dbReference>
<comment type="catalytic activity">
    <reaction evidence="1 17">
        <text>7-phospho-2-dehydro-3-deoxy-D-arabino-heptonate = 3-dehydroquinate + phosphate</text>
        <dbReference type="Rhea" id="RHEA:21968"/>
        <dbReference type="ChEBI" id="CHEBI:32364"/>
        <dbReference type="ChEBI" id="CHEBI:43474"/>
        <dbReference type="ChEBI" id="CHEBI:58394"/>
        <dbReference type="EC" id="4.2.3.4"/>
    </reaction>
</comment>
<evidence type="ECO:0000256" key="14">
    <source>
        <dbReference type="ARBA" id="ARBA00023141"/>
    </source>
</evidence>
<feature type="binding site" evidence="17">
    <location>
        <position position="256"/>
    </location>
    <ligand>
        <name>Zn(2+)</name>
        <dbReference type="ChEBI" id="CHEBI:29105"/>
    </ligand>
</feature>
<evidence type="ECO:0000256" key="3">
    <source>
        <dbReference type="ARBA" id="ARBA00004496"/>
    </source>
</evidence>
<dbReference type="Pfam" id="PF01761">
    <property type="entry name" value="DHQ_synthase"/>
    <property type="match status" value="1"/>
</dbReference>
<feature type="binding site" evidence="17">
    <location>
        <position position="158"/>
    </location>
    <ligand>
        <name>NAD(+)</name>
        <dbReference type="ChEBI" id="CHEBI:57540"/>
    </ligand>
</feature>
<feature type="domain" description="3-dehydroquinate synthase N-terminal" evidence="18">
    <location>
        <begin position="74"/>
        <end position="186"/>
    </location>
</feature>
<comment type="similarity">
    <text evidence="5 17">Belongs to the sugar phosphate cyclases superfamily. Dehydroquinate synthase family.</text>
</comment>
<evidence type="ECO:0000256" key="12">
    <source>
        <dbReference type="ARBA" id="ARBA00022833"/>
    </source>
</evidence>
<evidence type="ECO:0000256" key="11">
    <source>
        <dbReference type="ARBA" id="ARBA00022741"/>
    </source>
</evidence>
<keyword evidence="14 17" id="KW-0057">Aromatic amino acid biosynthesis</keyword>
<evidence type="ECO:0000256" key="5">
    <source>
        <dbReference type="ARBA" id="ARBA00005412"/>
    </source>
</evidence>
<dbReference type="SUPFAM" id="SSF56796">
    <property type="entry name" value="Dehydroquinate synthase-like"/>
    <property type="match status" value="1"/>
</dbReference>
<feature type="binding site" evidence="17">
    <location>
        <begin position="112"/>
        <end position="116"/>
    </location>
    <ligand>
        <name>NAD(+)</name>
        <dbReference type="ChEBI" id="CHEBI:57540"/>
    </ligand>
</feature>
<keyword evidence="13 17" id="KW-0520">NAD</keyword>
<evidence type="ECO:0000313" key="20">
    <source>
        <dbReference type="EMBL" id="MFE4105244.1"/>
    </source>
</evidence>